<evidence type="ECO:0000313" key="2">
    <source>
        <dbReference type="EMBL" id="UVF21615.1"/>
    </source>
</evidence>
<dbReference type="PANTHER" id="PTHR38468">
    <property type="entry name" value="SLL0939 PROTEIN"/>
    <property type="match status" value="1"/>
</dbReference>
<dbReference type="EMBL" id="CP102845">
    <property type="protein sequence ID" value="UVF21615.1"/>
    <property type="molecule type" value="Genomic_DNA"/>
</dbReference>
<feature type="transmembrane region" description="Helical" evidence="1">
    <location>
        <begin position="12"/>
        <end position="36"/>
    </location>
</feature>
<keyword evidence="1" id="KW-0812">Transmembrane</keyword>
<keyword evidence="1" id="KW-1133">Transmembrane helix</keyword>
<accession>A0ABY5RWH4</accession>
<dbReference type="Pfam" id="PF07784">
    <property type="entry name" value="DUF1622"/>
    <property type="match status" value="1"/>
</dbReference>
<dbReference type="PANTHER" id="PTHR38468:SF1">
    <property type="entry name" value="SLL0939 PROTEIN"/>
    <property type="match status" value="1"/>
</dbReference>
<evidence type="ECO:0000256" key="1">
    <source>
        <dbReference type="SAM" id="Phobius"/>
    </source>
</evidence>
<protein>
    <submittedName>
        <fullName evidence="2">DUF1622 domain-containing protein</fullName>
    </submittedName>
</protein>
<dbReference type="Proteomes" id="UP001017257">
    <property type="component" value="Chromosome"/>
</dbReference>
<reference evidence="2" key="1">
    <citation type="submission" date="2022-08" db="EMBL/GenBank/DDBJ databases">
        <title>Microvirga terrae sp. nov., isolated from soil.</title>
        <authorList>
            <person name="Kim K.H."/>
            <person name="Seo Y.L."/>
            <person name="Kim J.M."/>
            <person name="Lee J.K."/>
            <person name="Han D.M."/>
            <person name="Jeon C.O."/>
        </authorList>
    </citation>
    <scope>NUCLEOTIDE SEQUENCE</scope>
    <source>
        <strain evidence="2">R24</strain>
    </source>
</reference>
<keyword evidence="3" id="KW-1185">Reference proteome</keyword>
<dbReference type="InterPro" id="IPR012427">
    <property type="entry name" value="DUF1622"/>
</dbReference>
<evidence type="ECO:0000313" key="3">
    <source>
        <dbReference type="Proteomes" id="UP001017257"/>
    </source>
</evidence>
<name>A0ABY5RWH4_9HYPH</name>
<sequence>MREWLIAITEYAVAVIDAMALAIVLFGTIEAFVSGLRMMFAGSATNIQRREIWLRYARVLVAGLTFQLGADIIETSITNDWEAVGRLGAIAVIRTFLNYFLERDLTEIRELQHERTAERAKESGGA</sequence>
<dbReference type="RefSeq" id="WP_173947317.1">
    <property type="nucleotide sequence ID" value="NZ_CP102845.1"/>
</dbReference>
<proteinExistence type="predicted"/>
<gene>
    <name evidence="2" type="ORF">HPT29_011060</name>
</gene>
<keyword evidence="1" id="KW-0472">Membrane</keyword>
<organism evidence="2 3">
    <name type="scientific">Microvirga terrae</name>
    <dbReference type="NCBI Taxonomy" id="2740529"/>
    <lineage>
        <taxon>Bacteria</taxon>
        <taxon>Pseudomonadati</taxon>
        <taxon>Pseudomonadota</taxon>
        <taxon>Alphaproteobacteria</taxon>
        <taxon>Hyphomicrobiales</taxon>
        <taxon>Methylobacteriaceae</taxon>
        <taxon>Microvirga</taxon>
    </lineage>
</organism>